<dbReference type="InterPro" id="IPR050526">
    <property type="entry name" value="Rubredoxin_ET"/>
</dbReference>
<evidence type="ECO:0000313" key="7">
    <source>
        <dbReference type="EMBL" id="EKE29119.1"/>
    </source>
</evidence>
<dbReference type="SUPFAM" id="SSF57802">
    <property type="entry name" value="Rubredoxin-like"/>
    <property type="match status" value="1"/>
</dbReference>
<protein>
    <recommendedName>
        <fullName evidence="5">Rubredoxin</fullName>
    </recommendedName>
</protein>
<feature type="domain" description="Rubredoxin-like" evidence="6">
    <location>
        <begin position="1"/>
        <end position="52"/>
    </location>
</feature>
<evidence type="ECO:0000256" key="2">
    <source>
        <dbReference type="ARBA" id="ARBA00022723"/>
    </source>
</evidence>
<dbReference type="PRINTS" id="PR00163">
    <property type="entry name" value="RUBREDOXIN"/>
</dbReference>
<dbReference type="InterPro" id="IPR024934">
    <property type="entry name" value="Rubredoxin-like_dom"/>
</dbReference>
<name>K2GFN5_9BACT</name>
<dbReference type="EMBL" id="AMFJ01000221">
    <property type="protein sequence ID" value="EKE29119.1"/>
    <property type="molecule type" value="Genomic_DNA"/>
</dbReference>
<sequence>MLKYHCTNCWYVYNPYIWDPEQEAEPGTDFESLNEDWLCPVCAEWKDFFVELAQSVHEISDIEDLLPQEETHVPFYTEEDGKLLVEMWTEDNPFVQDDVHFVEYIGVFDENWDPFEIIDMPNLENWPLVFELPDYEFWELRASCSLHWVWKGMPKYIE</sequence>
<dbReference type="GO" id="GO:0016491">
    <property type="term" value="F:oxidoreductase activity"/>
    <property type="evidence" value="ECO:0007669"/>
    <property type="project" value="InterPro"/>
</dbReference>
<dbReference type="GO" id="GO:0009055">
    <property type="term" value="F:electron transfer activity"/>
    <property type="evidence" value="ECO:0007669"/>
    <property type="project" value="TreeGrafter"/>
</dbReference>
<dbReference type="CDD" id="cd00730">
    <property type="entry name" value="rubredoxin"/>
    <property type="match status" value="1"/>
</dbReference>
<dbReference type="InterPro" id="IPR018527">
    <property type="entry name" value="Rubredoxin_Fe_BS"/>
</dbReference>
<keyword evidence="2 5" id="KW-0479">Metal-binding</keyword>
<dbReference type="GO" id="GO:0043448">
    <property type="term" value="P:alkane catabolic process"/>
    <property type="evidence" value="ECO:0007669"/>
    <property type="project" value="TreeGrafter"/>
</dbReference>
<keyword evidence="3 5" id="KW-0249">Electron transport</keyword>
<evidence type="ECO:0000256" key="4">
    <source>
        <dbReference type="ARBA" id="ARBA00023004"/>
    </source>
</evidence>
<proteinExistence type="inferred from homology"/>
<dbReference type="InterPro" id="IPR036073">
    <property type="entry name" value="Desulfoferrodoxin_Fe-bd_dom_sf"/>
</dbReference>
<keyword evidence="4 5" id="KW-0408">Iron</keyword>
<comment type="similarity">
    <text evidence="5">Belongs to the rubredoxin family.</text>
</comment>
<comment type="caution">
    <text evidence="7">The sequence shown here is derived from an EMBL/GenBank/DDBJ whole genome shotgun (WGS) entry which is preliminary data.</text>
</comment>
<dbReference type="GO" id="GO:0005506">
    <property type="term" value="F:iron ion binding"/>
    <property type="evidence" value="ECO:0007669"/>
    <property type="project" value="UniProtKB-UniRule"/>
</dbReference>
<dbReference type="Gene3D" id="2.20.28.10">
    <property type="match status" value="1"/>
</dbReference>
<evidence type="ECO:0000256" key="5">
    <source>
        <dbReference type="RuleBase" id="RU003820"/>
    </source>
</evidence>
<organism evidence="7">
    <name type="scientific">uncultured bacterium</name>
    <name type="common">gcode 4</name>
    <dbReference type="NCBI Taxonomy" id="1234023"/>
    <lineage>
        <taxon>Bacteria</taxon>
        <taxon>environmental samples</taxon>
    </lineage>
</organism>
<dbReference type="InterPro" id="IPR024935">
    <property type="entry name" value="Rubredoxin_dom"/>
</dbReference>
<dbReference type="PROSITE" id="PS50903">
    <property type="entry name" value="RUBREDOXIN_LIKE"/>
    <property type="match status" value="1"/>
</dbReference>
<reference evidence="7" key="1">
    <citation type="journal article" date="2012" name="Science">
        <title>Fermentation, hydrogen, and sulfur metabolism in multiple uncultivated bacterial phyla.</title>
        <authorList>
            <person name="Wrighton K.C."/>
            <person name="Thomas B.C."/>
            <person name="Sharon I."/>
            <person name="Miller C.S."/>
            <person name="Castelle C.J."/>
            <person name="VerBerkmoes N.C."/>
            <person name="Wilkins M.J."/>
            <person name="Hettich R.L."/>
            <person name="Lipton M.S."/>
            <person name="Williams K.H."/>
            <person name="Long P.E."/>
            <person name="Banfield J.F."/>
        </authorList>
    </citation>
    <scope>NUCLEOTIDE SEQUENCE [LARGE SCALE GENOMIC DNA]</scope>
</reference>
<dbReference type="Pfam" id="PF00301">
    <property type="entry name" value="Rubredoxin"/>
    <property type="match status" value="1"/>
</dbReference>
<dbReference type="PROSITE" id="PS00202">
    <property type="entry name" value="RUBREDOXIN"/>
    <property type="match status" value="1"/>
</dbReference>
<dbReference type="PANTHER" id="PTHR47627:SF1">
    <property type="entry name" value="RUBREDOXIN-1-RELATED"/>
    <property type="match status" value="1"/>
</dbReference>
<evidence type="ECO:0000256" key="3">
    <source>
        <dbReference type="ARBA" id="ARBA00022982"/>
    </source>
</evidence>
<gene>
    <name evidence="7" type="ORF">ACD_2C00221G0001</name>
</gene>
<dbReference type="AlphaFoldDB" id="K2GFN5"/>
<evidence type="ECO:0000256" key="1">
    <source>
        <dbReference type="ARBA" id="ARBA00022448"/>
    </source>
</evidence>
<dbReference type="Gene3D" id="2.60.40.730">
    <property type="entry name" value="SOR catalytic domain"/>
    <property type="match status" value="1"/>
</dbReference>
<keyword evidence="1" id="KW-0813">Transport</keyword>
<accession>K2GFN5</accession>
<dbReference type="PANTHER" id="PTHR47627">
    <property type="entry name" value="RUBREDOXIN"/>
    <property type="match status" value="1"/>
</dbReference>
<evidence type="ECO:0000259" key="6">
    <source>
        <dbReference type="PROSITE" id="PS50903"/>
    </source>
</evidence>
<comment type="cofactor">
    <cofactor evidence="5">
        <name>Fe(3+)</name>
        <dbReference type="ChEBI" id="CHEBI:29034"/>
    </cofactor>
</comment>